<dbReference type="EMBL" id="CP002558">
    <property type="protein sequence ID" value="AEB28551.1"/>
    <property type="molecule type" value="Genomic_DNA"/>
</dbReference>
<reference evidence="2" key="1">
    <citation type="journal article" date="2011" name="Appl. Environ. Microbiol.">
        <title>Common ancestry and novel genetic traits of Francisella novicida-like isolates from North America and Australia as revealed by comparative genomic analyses.</title>
        <authorList>
            <person name="Siddaramappa S."/>
            <person name="Challacombe J.F."/>
            <person name="Petersen J.M."/>
            <person name="Pillai S."/>
            <person name="Hogg G."/>
            <person name="Kuske C.R."/>
        </authorList>
    </citation>
    <scope>NUCLEOTIDE SEQUENCE [LARGE SCALE GENOMIC DNA]</scope>
    <source>
        <strain evidence="2">3523</strain>
    </source>
</reference>
<sequence length="39" mass="4589">MNSFFLDLEESLGSDNKFAKLNKLDFFYAQKLVIIKTIF</sequence>
<accession>F4BK57</accession>
<name>F4BK57_9GAMM</name>
<dbReference type="AlphaFoldDB" id="F4BK57"/>
<dbReference type="KEGG" id="fcn:FN3523_0694"/>
<evidence type="ECO:0000313" key="2">
    <source>
        <dbReference type="Proteomes" id="UP000008303"/>
    </source>
</evidence>
<evidence type="ECO:0000313" key="1">
    <source>
        <dbReference type="EMBL" id="AEB28551.1"/>
    </source>
</evidence>
<protein>
    <submittedName>
        <fullName evidence="1">Uncharacterized protein</fullName>
    </submittedName>
</protein>
<dbReference type="PATRIC" id="fig|676032.3.peg.696"/>
<organism evidence="1 2">
    <name type="scientific">Francisella hispaniensis</name>
    <dbReference type="NCBI Taxonomy" id="622488"/>
    <lineage>
        <taxon>Bacteria</taxon>
        <taxon>Pseudomonadati</taxon>
        <taxon>Pseudomonadota</taxon>
        <taxon>Gammaproteobacteria</taxon>
        <taxon>Thiotrichales</taxon>
        <taxon>Francisellaceae</taxon>
        <taxon>Francisella</taxon>
    </lineage>
</organism>
<gene>
    <name evidence="1" type="ordered locus">FN3523_0694</name>
</gene>
<proteinExistence type="predicted"/>
<dbReference type="Proteomes" id="UP000008303">
    <property type="component" value="Chromosome"/>
</dbReference>
<dbReference type="HOGENOM" id="CLU_3310177_0_0_6"/>